<reference evidence="3 4" key="1">
    <citation type="submission" date="2017-10" db="EMBL/GenBank/DDBJ databases">
        <title>Genome announcement of Methylocella silvestris TVC from permafrost.</title>
        <authorList>
            <person name="Wang J."/>
            <person name="Geng K."/>
            <person name="Ul-Haque F."/>
            <person name="Crombie A.T."/>
            <person name="Street L.E."/>
            <person name="Wookey P.A."/>
            <person name="Murrell J.C."/>
            <person name="Pratscher J."/>
        </authorList>
    </citation>
    <scope>NUCLEOTIDE SEQUENCE [LARGE SCALE GENOMIC DNA]</scope>
    <source>
        <strain evidence="3 4">TVC</strain>
    </source>
</reference>
<dbReference type="EMBL" id="PDZR01000021">
    <property type="protein sequence ID" value="PNG24949.1"/>
    <property type="molecule type" value="Genomic_DNA"/>
</dbReference>
<comment type="caution">
    <text evidence="3">The sequence shown here is derived from an EMBL/GenBank/DDBJ whole genome shotgun (WGS) entry which is preliminary data.</text>
</comment>
<sequence>MGRSRFGWAAGVIAPWWLGAALAVSIPADAGQEAVTGASLAPLSLRAPAAPGDLIPQEIASLGGAFGATAGVSADESSASWANAPRFLREASLFAENAGRHERLADEIEPRADRKHNATPAPTIARAGKGDPAVGLRPTFDARLRREGGLANLRAHDLLFEHEDAWPVGGFEASESGFAGPDSVAAFEPWPDGETPTTTPPLADSSPRPERSALTMRPASVNERLMQGATPAVRRADALSSTTPAAADSTPIEVAAVEPEQPAQSAQDQTSAAPRSSAPNSGAPAYAALADHNWSAQEQRCLAEAIYFEARSESDEGQAAVAQVVLNRVSSGLYPPTICGVVYQNRQRRNACQFSFACEGRALRVSEPEAWRSAVRIANEVTTGATYVADVGAATHYHANYARPRWARRLEKMDVIGHHIFYKLRPGQT</sequence>
<keyword evidence="3" id="KW-0378">Hydrolase</keyword>
<name>A0A2J7TDX2_METSI</name>
<dbReference type="InterPro" id="IPR011105">
    <property type="entry name" value="Cell_wall_hydrolase_SleB"/>
</dbReference>
<dbReference type="OrthoDB" id="9785345at2"/>
<feature type="compositionally biased region" description="Polar residues" evidence="1">
    <location>
        <begin position="262"/>
        <end position="280"/>
    </location>
</feature>
<evidence type="ECO:0000313" key="4">
    <source>
        <dbReference type="Proteomes" id="UP000236286"/>
    </source>
</evidence>
<dbReference type="GO" id="GO:0016787">
    <property type="term" value="F:hydrolase activity"/>
    <property type="evidence" value="ECO:0007669"/>
    <property type="project" value="UniProtKB-KW"/>
</dbReference>
<evidence type="ECO:0000256" key="1">
    <source>
        <dbReference type="SAM" id="MobiDB-lite"/>
    </source>
</evidence>
<dbReference type="Proteomes" id="UP000236286">
    <property type="component" value="Unassembled WGS sequence"/>
</dbReference>
<feature type="region of interest" description="Disordered" evidence="1">
    <location>
        <begin position="173"/>
        <end position="225"/>
    </location>
</feature>
<feature type="region of interest" description="Disordered" evidence="1">
    <location>
        <begin position="258"/>
        <end position="284"/>
    </location>
</feature>
<evidence type="ECO:0000313" key="3">
    <source>
        <dbReference type="EMBL" id="PNG24949.1"/>
    </source>
</evidence>
<dbReference type="Gene3D" id="1.10.10.2520">
    <property type="entry name" value="Cell wall hydrolase SleB, domain 1"/>
    <property type="match status" value="1"/>
</dbReference>
<dbReference type="InterPro" id="IPR042047">
    <property type="entry name" value="SleB_dom1"/>
</dbReference>
<accession>A0A2J7TDX2</accession>
<gene>
    <name evidence="3" type="ORF">CR492_15720</name>
</gene>
<proteinExistence type="predicted"/>
<protein>
    <submittedName>
        <fullName evidence="3">Cell wall hydrolase</fullName>
    </submittedName>
</protein>
<dbReference type="Pfam" id="PF07486">
    <property type="entry name" value="Hydrolase_2"/>
    <property type="match status" value="1"/>
</dbReference>
<dbReference type="AlphaFoldDB" id="A0A2J7TDX2"/>
<feature type="domain" description="Cell wall hydrolase SleB" evidence="2">
    <location>
        <begin position="312"/>
        <end position="422"/>
    </location>
</feature>
<organism evidence="3 4">
    <name type="scientific">Methylocella silvestris</name>
    <dbReference type="NCBI Taxonomy" id="199596"/>
    <lineage>
        <taxon>Bacteria</taxon>
        <taxon>Pseudomonadati</taxon>
        <taxon>Pseudomonadota</taxon>
        <taxon>Alphaproteobacteria</taxon>
        <taxon>Hyphomicrobiales</taxon>
        <taxon>Beijerinckiaceae</taxon>
        <taxon>Methylocella</taxon>
    </lineage>
</organism>
<evidence type="ECO:0000259" key="2">
    <source>
        <dbReference type="Pfam" id="PF07486"/>
    </source>
</evidence>